<protein>
    <recommendedName>
        <fullName evidence="4">ESCRT-II complex subunit VPS25</fullName>
    </recommendedName>
</protein>
<accession>A0A507AZH9</accession>
<organism evidence="5 6">
    <name type="scientific">Thyridium curvatum</name>
    <dbReference type="NCBI Taxonomy" id="1093900"/>
    <lineage>
        <taxon>Eukaryota</taxon>
        <taxon>Fungi</taxon>
        <taxon>Dikarya</taxon>
        <taxon>Ascomycota</taxon>
        <taxon>Pezizomycotina</taxon>
        <taxon>Sordariomycetes</taxon>
        <taxon>Sordariomycetidae</taxon>
        <taxon>Thyridiales</taxon>
        <taxon>Thyridiaceae</taxon>
        <taxon>Thyridium</taxon>
    </lineage>
</organism>
<dbReference type="InterPro" id="IPR036388">
    <property type="entry name" value="WH-like_DNA-bd_sf"/>
</dbReference>
<dbReference type="InterPro" id="IPR008570">
    <property type="entry name" value="ESCRT-II_cplx_Vps25-sub"/>
</dbReference>
<evidence type="ECO:0000256" key="2">
    <source>
        <dbReference type="ARBA" id="ARBA00022448"/>
    </source>
</evidence>
<dbReference type="InterPro" id="IPR036390">
    <property type="entry name" value="WH_DNA-bd_sf"/>
</dbReference>
<evidence type="ECO:0000313" key="6">
    <source>
        <dbReference type="Proteomes" id="UP000319257"/>
    </source>
</evidence>
<reference evidence="5 6" key="1">
    <citation type="submission" date="2019-06" db="EMBL/GenBank/DDBJ databases">
        <title>Draft genome sequence of the filamentous fungus Phialemoniopsis curvata isolated from diesel fuel.</title>
        <authorList>
            <person name="Varaljay V.A."/>
            <person name="Lyon W.J."/>
            <person name="Crouch A.L."/>
            <person name="Drake C.E."/>
            <person name="Hollomon J.M."/>
            <person name="Nadeau L.J."/>
            <person name="Nunn H.S."/>
            <person name="Stevenson B.S."/>
            <person name="Bojanowski C.L."/>
            <person name="Crookes-Goodson W.J."/>
        </authorList>
    </citation>
    <scope>NUCLEOTIDE SEQUENCE [LARGE SCALE GENOMIC DNA]</scope>
    <source>
        <strain evidence="5 6">D216</strain>
    </source>
</reference>
<dbReference type="SUPFAM" id="SSF46785">
    <property type="entry name" value="Winged helix' DNA-binding domain"/>
    <property type="match status" value="2"/>
</dbReference>
<dbReference type="InterPro" id="IPR014041">
    <property type="entry name" value="ESCRT-II_cplx_Vps25-sub_N"/>
</dbReference>
<dbReference type="OrthoDB" id="245150at2759"/>
<dbReference type="GO" id="GO:0016236">
    <property type="term" value="P:macroautophagy"/>
    <property type="evidence" value="ECO:0007669"/>
    <property type="project" value="UniProtKB-ARBA"/>
</dbReference>
<dbReference type="GO" id="GO:0000814">
    <property type="term" value="C:ESCRT II complex"/>
    <property type="evidence" value="ECO:0007669"/>
    <property type="project" value="InterPro"/>
</dbReference>
<dbReference type="AlphaFoldDB" id="A0A507AZH9"/>
<dbReference type="EMBL" id="SKBQ01000005">
    <property type="protein sequence ID" value="TPX10198.1"/>
    <property type="molecule type" value="Genomic_DNA"/>
</dbReference>
<dbReference type="GO" id="GO:0005198">
    <property type="term" value="F:structural molecule activity"/>
    <property type="evidence" value="ECO:0007669"/>
    <property type="project" value="TreeGrafter"/>
</dbReference>
<keyword evidence="2" id="KW-0813">Transport</keyword>
<dbReference type="Gene3D" id="1.10.10.570">
    <property type="entry name" value="Winged helix' DNA-binding domain. Chain C. Domain 1"/>
    <property type="match status" value="1"/>
</dbReference>
<dbReference type="Proteomes" id="UP000319257">
    <property type="component" value="Unassembled WGS sequence"/>
</dbReference>
<keyword evidence="6" id="KW-1185">Reference proteome</keyword>
<dbReference type="Pfam" id="PF05871">
    <property type="entry name" value="ESCRT-II"/>
    <property type="match status" value="1"/>
</dbReference>
<dbReference type="GO" id="GO:0042803">
    <property type="term" value="F:protein homodimerization activity"/>
    <property type="evidence" value="ECO:0007669"/>
    <property type="project" value="TreeGrafter"/>
</dbReference>
<dbReference type="GeneID" id="41968842"/>
<comment type="caution">
    <text evidence="5">The sequence shown here is derived from an EMBL/GenBank/DDBJ whole genome shotgun (WGS) entry which is preliminary data.</text>
</comment>
<dbReference type="RefSeq" id="XP_030991909.1">
    <property type="nucleotide sequence ID" value="XM_031135470.1"/>
</dbReference>
<keyword evidence="3" id="KW-0653">Protein transport</keyword>
<dbReference type="PANTHER" id="PTHR13149">
    <property type="entry name" value="VACUOLAR PROTEIN SORTING-ASSOCIATED PROTEIN VPS25"/>
    <property type="match status" value="1"/>
</dbReference>
<evidence type="ECO:0000313" key="5">
    <source>
        <dbReference type="EMBL" id="TPX10198.1"/>
    </source>
</evidence>
<dbReference type="GO" id="GO:0043328">
    <property type="term" value="P:protein transport to vacuole involved in ubiquitin-dependent protein catabolic process via the multivesicular body sorting pathway"/>
    <property type="evidence" value="ECO:0007669"/>
    <property type="project" value="TreeGrafter"/>
</dbReference>
<name>A0A507AZH9_9PEZI</name>
<gene>
    <name evidence="5" type="ORF">E0L32_001395</name>
</gene>
<dbReference type="STRING" id="1093900.A0A507AZH9"/>
<dbReference type="FunFam" id="1.10.10.10:FF:000141">
    <property type="entry name" value="vacuolar protein-sorting-associated protein 25"/>
    <property type="match status" value="1"/>
</dbReference>
<dbReference type="PANTHER" id="PTHR13149:SF0">
    <property type="entry name" value="VACUOLAR PROTEIN-SORTING-ASSOCIATED PROTEIN 25"/>
    <property type="match status" value="1"/>
</dbReference>
<evidence type="ECO:0000256" key="4">
    <source>
        <dbReference type="ARBA" id="ARBA00030094"/>
    </source>
</evidence>
<evidence type="ECO:0000256" key="3">
    <source>
        <dbReference type="ARBA" id="ARBA00022927"/>
    </source>
</evidence>
<dbReference type="Gene3D" id="1.10.10.10">
    <property type="entry name" value="Winged helix-like DNA-binding domain superfamily/Winged helix DNA-binding domain"/>
    <property type="match status" value="1"/>
</dbReference>
<dbReference type="FunCoup" id="A0A507AZH9">
    <property type="interactions" value="783"/>
</dbReference>
<comment type="similarity">
    <text evidence="1">Belongs to the VPS25 family.</text>
</comment>
<sequence>MASDSRTGADTASSAAPSTFQWPREYSFPPFFTIQPNKTTRHTQFVKWSALVQSYCAHHRIFKLRVSAAAPASLPGLPNPTGAGGTSEAATTVAAAAANADGGAGDNIAEPAVELFANRRVKRRLFPDDAREVVDYMHRHGAAEWIDETGGGQKDLAWIWWHTPEQWAAMIEDWVDDTAQKGAVLTLYEIAEGEGTRGTELHDLDRDVLHRALKILVNRGKAQIFGSGDSQGVKFF</sequence>
<evidence type="ECO:0000256" key="1">
    <source>
        <dbReference type="ARBA" id="ARBA00009674"/>
    </source>
</evidence>
<dbReference type="InParanoid" id="A0A507AZH9"/>
<proteinExistence type="inferred from homology"/>